<feature type="region of interest" description="Disordered" evidence="1">
    <location>
        <begin position="203"/>
        <end position="322"/>
    </location>
</feature>
<proteinExistence type="predicted"/>
<feature type="compositionally biased region" description="Low complexity" evidence="1">
    <location>
        <begin position="250"/>
        <end position="273"/>
    </location>
</feature>
<evidence type="ECO:0000256" key="2">
    <source>
        <dbReference type="SAM" id="Phobius"/>
    </source>
</evidence>
<dbReference type="SUPFAM" id="SSF81321">
    <property type="entry name" value="Family A G protein-coupled receptor-like"/>
    <property type="match status" value="1"/>
</dbReference>
<feature type="compositionally biased region" description="Gly residues" evidence="1">
    <location>
        <begin position="236"/>
        <end position="249"/>
    </location>
</feature>
<feature type="transmembrane region" description="Helical" evidence="2">
    <location>
        <begin position="51"/>
        <end position="73"/>
    </location>
</feature>
<evidence type="ECO:0000256" key="1">
    <source>
        <dbReference type="SAM" id="MobiDB-lite"/>
    </source>
</evidence>
<feature type="compositionally biased region" description="Low complexity" evidence="1">
    <location>
        <begin position="657"/>
        <end position="678"/>
    </location>
</feature>
<feature type="region of interest" description="Disordered" evidence="1">
    <location>
        <begin position="737"/>
        <end position="757"/>
    </location>
</feature>
<protein>
    <recommendedName>
        <fullName evidence="5">G-protein coupled receptors family 1 profile domain-containing protein</fullName>
    </recommendedName>
</protein>
<dbReference type="Proteomes" id="UP001497623">
    <property type="component" value="Unassembled WGS sequence"/>
</dbReference>
<feature type="transmembrane region" description="Helical" evidence="2">
    <location>
        <begin position="85"/>
        <end position="107"/>
    </location>
</feature>
<dbReference type="Gene3D" id="1.20.1070.10">
    <property type="entry name" value="Rhodopsin 7-helix transmembrane proteins"/>
    <property type="match status" value="1"/>
</dbReference>
<evidence type="ECO:0000313" key="4">
    <source>
        <dbReference type="Proteomes" id="UP001497623"/>
    </source>
</evidence>
<evidence type="ECO:0008006" key="5">
    <source>
        <dbReference type="Google" id="ProtNLM"/>
    </source>
</evidence>
<feature type="compositionally biased region" description="Basic and acidic residues" evidence="1">
    <location>
        <begin position="644"/>
        <end position="654"/>
    </location>
</feature>
<evidence type="ECO:0000313" key="3">
    <source>
        <dbReference type="EMBL" id="CAL4114141.1"/>
    </source>
</evidence>
<dbReference type="AlphaFoldDB" id="A0AAV2R376"/>
<feature type="transmembrane region" description="Helical" evidence="2">
    <location>
        <begin position="16"/>
        <end position="39"/>
    </location>
</feature>
<feature type="compositionally biased region" description="Basic residues" evidence="1">
    <location>
        <begin position="211"/>
        <end position="221"/>
    </location>
</feature>
<keyword evidence="2" id="KW-1133">Transmembrane helix</keyword>
<keyword evidence="2" id="KW-0472">Membrane</keyword>
<gene>
    <name evidence="3" type="ORF">MNOR_LOCUS20315</name>
</gene>
<organism evidence="3 4">
    <name type="scientific">Meganyctiphanes norvegica</name>
    <name type="common">Northern krill</name>
    <name type="synonym">Thysanopoda norvegica</name>
    <dbReference type="NCBI Taxonomy" id="48144"/>
    <lineage>
        <taxon>Eukaryota</taxon>
        <taxon>Metazoa</taxon>
        <taxon>Ecdysozoa</taxon>
        <taxon>Arthropoda</taxon>
        <taxon>Crustacea</taxon>
        <taxon>Multicrustacea</taxon>
        <taxon>Malacostraca</taxon>
        <taxon>Eumalacostraca</taxon>
        <taxon>Eucarida</taxon>
        <taxon>Euphausiacea</taxon>
        <taxon>Euphausiidae</taxon>
        <taxon>Meganyctiphanes</taxon>
    </lineage>
</organism>
<feature type="compositionally biased region" description="Pro residues" evidence="1">
    <location>
        <begin position="288"/>
        <end position="297"/>
    </location>
</feature>
<keyword evidence="2" id="KW-0812">Transmembrane</keyword>
<feature type="transmembrane region" description="Helical" evidence="2">
    <location>
        <begin position="128"/>
        <end position="149"/>
    </location>
</feature>
<feature type="region of interest" description="Disordered" evidence="1">
    <location>
        <begin position="631"/>
        <end position="678"/>
    </location>
</feature>
<comment type="caution">
    <text evidence="3">The sequence shown here is derived from an EMBL/GenBank/DDBJ whole genome shotgun (WGS) entry which is preliminary data.</text>
</comment>
<feature type="transmembrane region" description="Helical" evidence="2">
    <location>
        <begin position="172"/>
        <end position="194"/>
    </location>
</feature>
<feature type="transmembrane region" description="Helical" evidence="2">
    <location>
        <begin position="331"/>
        <end position="351"/>
    </location>
</feature>
<reference evidence="3 4" key="1">
    <citation type="submission" date="2024-05" db="EMBL/GenBank/DDBJ databases">
        <authorList>
            <person name="Wallberg A."/>
        </authorList>
    </citation>
    <scope>NUCLEOTIDE SEQUENCE [LARGE SCALE GENOMIC DNA]</scope>
</reference>
<name>A0AAV2R376_MEGNR</name>
<keyword evidence="4" id="KW-1185">Reference proteome</keyword>
<dbReference type="EMBL" id="CAXKWB010015618">
    <property type="protein sequence ID" value="CAL4114141.1"/>
    <property type="molecule type" value="Genomic_DNA"/>
</dbReference>
<sequence length="952" mass="104047">MAALSDELGTMRALTYSWIGLSAAAPLIFLMCAWVLGVFHGYRRHWRSVDLFLLAVFVQELLMALQVFAYALLSLMRPESAVACGAFVWSLSATRTLQAATVVSLLVDRMLTSQWPYKYRFSVRRHQIRYHLVVLATIAALVGVAAILARPTDAPDAFQHCSFLPHALHTRLALLMLSIYGMMLVGAVVCIVVVQGSRGCISSSSGGNRGHVQHHHHHHHHDLMATNTTSSTASSSGGGGKGSGNGVIRGSGLLTTTASTTSTTSSTTSSNALGAGGGQMFSSTSDLVPPPLPPGPPHGGRIQKSVGGMGSGPIGRPGAPLPRNPEADFRWGTTLAVAALCFLVNHLPYVAMTIIGTFNPDWVYGWPLENMSLWLSLAEGLFLPLLLGLVDPTFSHHAGASCCSSRCPQDDVAPINNHHKYEDGVGPFRMFPRDEVKSFPLTNGSLFSSLLNMNMDNPQHQPHNQGHNYRRGMIGGGLKMGITAGEVRGLVRSVSNQLGPRYSPPSPPYGPPYYVRDQTESLRTESMASVATSSQDPIYSDPLALKLGSTDSSLKDDHIYATLSETFGSLSSLSDGYLADDNRCSSVTTVANDDFEFRTSCMPDPTQYPDRRDLATIDSRHLTTSNVSAKNVVLANRPPAKLPPEARKHDDDLYKLSTNTLSTSSSSPSSSFRSGSSQVTATIENNELNQNEIINEDLDKSPEIGHFNKAFECDTLEKKRKYFQESLDSLHEIEEKKKEGTLSRKHRSSSLSMNDLDSLTTDTEKEEEMMFILPVKSESMLSLYRLYLAEDEENNTNLHYSMEVSKSEGDLSVLSSSTNSVLGEGKSEGALHEVYQKRRIPEVVGSRIKRQHKIQRAKGLQQRSKISSAPTSSITNIHETDNGSLQVTVTDKSRRRNGIITIRDPSVLSVDELFKVLERATTKQTMTYANDQTETPSIGEGEFKKIFVSEYI</sequence>
<accession>A0AAV2R376</accession>